<dbReference type="Pfam" id="PF02800">
    <property type="entry name" value="Gp_dh_C"/>
    <property type="match status" value="1"/>
</dbReference>
<evidence type="ECO:0000259" key="11">
    <source>
        <dbReference type="SMART" id="SM00846"/>
    </source>
</evidence>
<evidence type="ECO:0000256" key="10">
    <source>
        <dbReference type="RuleBase" id="RU000397"/>
    </source>
</evidence>
<feature type="binding site" evidence="7">
    <location>
        <position position="234"/>
    </location>
    <ligand>
        <name>D-glyceraldehyde 3-phosphate</name>
        <dbReference type="ChEBI" id="CHEBI:59776"/>
    </ligand>
</feature>
<dbReference type="InterPro" id="IPR036291">
    <property type="entry name" value="NAD(P)-bd_dom_sf"/>
</dbReference>
<evidence type="ECO:0000256" key="2">
    <source>
        <dbReference type="ARBA" id="ARBA00011881"/>
    </source>
</evidence>
<feature type="binding site" evidence="8">
    <location>
        <position position="36"/>
    </location>
    <ligand>
        <name>NAD(+)</name>
        <dbReference type="ChEBI" id="CHEBI:57540"/>
    </ligand>
</feature>
<accession>A0A0R3RFN2</accession>
<feature type="active site" description="Nucleophile" evidence="6">
    <location>
        <position position="152"/>
    </location>
</feature>
<dbReference type="SUPFAM" id="SSF55347">
    <property type="entry name" value="Glyceraldehyde-3-phosphate dehydrogenase-like, C-terminal domain"/>
    <property type="match status" value="1"/>
</dbReference>
<dbReference type="FunFam" id="3.40.50.720:FF:000001">
    <property type="entry name" value="Glyceraldehyde-3-phosphate dehydrogenase"/>
    <property type="match status" value="1"/>
</dbReference>
<dbReference type="SUPFAM" id="SSF51735">
    <property type="entry name" value="NAD(P)-binding Rossmann-fold domains"/>
    <property type="match status" value="1"/>
</dbReference>
<evidence type="ECO:0000256" key="4">
    <source>
        <dbReference type="ARBA" id="ARBA00023027"/>
    </source>
</evidence>
<dbReference type="InterPro" id="IPR020828">
    <property type="entry name" value="GlycerAld_3-P_DH_NAD(P)-bd"/>
</dbReference>
<dbReference type="PIRSF" id="PIRSF000149">
    <property type="entry name" value="GAP_DH"/>
    <property type="match status" value="1"/>
</dbReference>
<dbReference type="GO" id="GO:0050661">
    <property type="term" value="F:NADP binding"/>
    <property type="evidence" value="ECO:0007669"/>
    <property type="project" value="InterPro"/>
</dbReference>
<dbReference type="InterPro" id="IPR020831">
    <property type="entry name" value="GlycerAld/Erythrose_P_DH"/>
</dbReference>
<dbReference type="WBParaSite" id="EEL_0000017601-mRNA-1">
    <property type="protein sequence ID" value="EEL_0000017601-mRNA-1"/>
    <property type="gene ID" value="EEL_0000017601"/>
</dbReference>
<feature type="binding site" evidence="7">
    <location>
        <begin position="151"/>
        <end position="153"/>
    </location>
    <ligand>
        <name>D-glyceraldehyde 3-phosphate</name>
        <dbReference type="ChEBI" id="CHEBI:59776"/>
    </ligand>
</feature>
<evidence type="ECO:0000256" key="8">
    <source>
        <dbReference type="PIRSR" id="PIRSR000149-3"/>
    </source>
</evidence>
<keyword evidence="8" id="KW-0547">Nucleotide-binding</keyword>
<evidence type="ECO:0000256" key="6">
    <source>
        <dbReference type="PIRSR" id="PIRSR000149-1"/>
    </source>
</evidence>
<feature type="binding site" evidence="7">
    <location>
        <position position="182"/>
    </location>
    <ligand>
        <name>D-glyceraldehyde 3-phosphate</name>
        <dbReference type="ChEBI" id="CHEBI:59776"/>
    </ligand>
</feature>
<comment type="subunit">
    <text evidence="2">Homotetramer.</text>
</comment>
<dbReference type="Gene3D" id="3.40.50.720">
    <property type="entry name" value="NAD(P)-binding Rossmann-like Domain"/>
    <property type="match status" value="1"/>
</dbReference>
<comment type="catalytic activity">
    <reaction evidence="5">
        <text>D-glyceraldehyde 3-phosphate + phosphate + NAD(+) = (2R)-3-phospho-glyceroyl phosphate + NADH + H(+)</text>
        <dbReference type="Rhea" id="RHEA:10300"/>
        <dbReference type="ChEBI" id="CHEBI:15378"/>
        <dbReference type="ChEBI" id="CHEBI:43474"/>
        <dbReference type="ChEBI" id="CHEBI:57540"/>
        <dbReference type="ChEBI" id="CHEBI:57604"/>
        <dbReference type="ChEBI" id="CHEBI:57945"/>
        <dbReference type="ChEBI" id="CHEBI:59776"/>
        <dbReference type="EC" id="1.2.1.12"/>
    </reaction>
</comment>
<evidence type="ECO:0000256" key="1">
    <source>
        <dbReference type="ARBA" id="ARBA00007406"/>
    </source>
</evidence>
<dbReference type="Proteomes" id="UP000050640">
    <property type="component" value="Unplaced"/>
</dbReference>
<feature type="domain" description="Glyceraldehyde 3-phosphate dehydrogenase NAD(P) binding" evidence="11">
    <location>
        <begin position="5"/>
        <end position="152"/>
    </location>
</feature>
<dbReference type="GO" id="GO:0051287">
    <property type="term" value="F:NAD binding"/>
    <property type="evidence" value="ECO:0007669"/>
    <property type="project" value="InterPro"/>
</dbReference>
<dbReference type="PANTHER" id="PTHR10836:SF76">
    <property type="entry name" value="GLYCERALDEHYDE-3-PHOSPHATE DEHYDROGENASE-RELATED"/>
    <property type="match status" value="1"/>
</dbReference>
<evidence type="ECO:0000313" key="12">
    <source>
        <dbReference type="Proteomes" id="UP000050640"/>
    </source>
</evidence>
<dbReference type="CDD" id="cd05214">
    <property type="entry name" value="GAPDH_I_N"/>
    <property type="match status" value="1"/>
</dbReference>
<feature type="binding site" evidence="7">
    <location>
        <begin position="211"/>
        <end position="212"/>
    </location>
    <ligand>
        <name>D-glyceraldehyde 3-phosphate</name>
        <dbReference type="ChEBI" id="CHEBI:59776"/>
    </ligand>
</feature>
<evidence type="ECO:0000256" key="5">
    <source>
        <dbReference type="ARBA" id="ARBA00047698"/>
    </source>
</evidence>
<dbReference type="Gene3D" id="3.30.360.10">
    <property type="entry name" value="Dihydrodipicolinate Reductase, domain 2"/>
    <property type="match status" value="1"/>
</dbReference>
<feature type="binding site" evidence="8">
    <location>
        <position position="80"/>
    </location>
    <ligand>
        <name>NAD(+)</name>
        <dbReference type="ChEBI" id="CHEBI:57540"/>
    </ligand>
</feature>
<proteinExistence type="inferred from homology"/>
<dbReference type="CDD" id="cd18126">
    <property type="entry name" value="GAPDH_I_C"/>
    <property type="match status" value="1"/>
</dbReference>
<dbReference type="InterPro" id="IPR006424">
    <property type="entry name" value="Glyceraldehyde-3-P_DH_1"/>
</dbReference>
<comment type="similarity">
    <text evidence="1 10">Belongs to the glyceraldehyde-3-phosphate dehydrogenase family.</text>
</comment>
<dbReference type="STRING" id="1147741.A0A0R3RFN2"/>
<dbReference type="SMART" id="SM00846">
    <property type="entry name" value="Gp_dh_N"/>
    <property type="match status" value="1"/>
</dbReference>
<dbReference type="InterPro" id="IPR020829">
    <property type="entry name" value="GlycerAld_3-P_DH_cat"/>
</dbReference>
<dbReference type="PANTHER" id="PTHR10836">
    <property type="entry name" value="GLYCERALDEHYDE 3-PHOSPHATE DEHYDROGENASE"/>
    <property type="match status" value="1"/>
</dbReference>
<feature type="binding site" evidence="8">
    <location>
        <position position="316"/>
    </location>
    <ligand>
        <name>NAD(+)</name>
        <dbReference type="ChEBI" id="CHEBI:57540"/>
    </ligand>
</feature>
<name>A0A0R3RFN2_9BILA</name>
<dbReference type="GO" id="GO:0004365">
    <property type="term" value="F:glyceraldehyde-3-phosphate dehydrogenase (NAD+) (phosphorylating) activity"/>
    <property type="evidence" value="ECO:0007669"/>
    <property type="project" value="UniProtKB-EC"/>
</dbReference>
<reference evidence="13" key="1">
    <citation type="submission" date="2017-02" db="UniProtKB">
        <authorList>
            <consortium name="WormBaseParasite"/>
        </authorList>
    </citation>
    <scope>IDENTIFICATION</scope>
</reference>
<dbReference type="Pfam" id="PF00044">
    <property type="entry name" value="Gp_dh_N"/>
    <property type="match status" value="1"/>
</dbReference>
<evidence type="ECO:0000256" key="9">
    <source>
        <dbReference type="PIRSR" id="PIRSR000149-4"/>
    </source>
</evidence>
<dbReference type="PRINTS" id="PR00078">
    <property type="entry name" value="G3PDHDRGNASE"/>
</dbReference>
<protein>
    <submittedName>
        <fullName evidence="13">Gp_dh_N domain-containing protein</fullName>
    </submittedName>
</protein>
<feature type="binding site" evidence="8">
    <location>
        <position position="122"/>
    </location>
    <ligand>
        <name>NAD(+)</name>
        <dbReference type="ChEBI" id="CHEBI:57540"/>
    </ligand>
</feature>
<organism evidence="12 13">
    <name type="scientific">Elaeophora elaphi</name>
    <dbReference type="NCBI Taxonomy" id="1147741"/>
    <lineage>
        <taxon>Eukaryota</taxon>
        <taxon>Metazoa</taxon>
        <taxon>Ecdysozoa</taxon>
        <taxon>Nematoda</taxon>
        <taxon>Chromadorea</taxon>
        <taxon>Rhabditida</taxon>
        <taxon>Spirurina</taxon>
        <taxon>Spiruromorpha</taxon>
        <taxon>Filarioidea</taxon>
        <taxon>Onchocercidae</taxon>
        <taxon>Elaeophora</taxon>
    </lineage>
</organism>
<keyword evidence="4 8" id="KW-0520">NAD</keyword>
<evidence type="ECO:0000256" key="7">
    <source>
        <dbReference type="PIRSR" id="PIRSR000149-2"/>
    </source>
</evidence>
<dbReference type="AlphaFoldDB" id="A0A0R3RFN2"/>
<evidence type="ECO:0000313" key="13">
    <source>
        <dbReference type="WBParaSite" id="EEL_0000017601-mRNA-1"/>
    </source>
</evidence>
<sequence length="335" mass="35581">MTDKIRIGINGFGRIGRTVLRAAMARNDVEIVAINDLLPTDHLAYLLKYDSVHGGFRGSISAADGALDINDRRVRAFSEREPGAIGWGEAGVDVVIEATGRFLTQAAAEGHLSAGAGKVLLSAPPEDDTPVFVMGVNATGYAGQSIVSNASCTTNCVAPLAKAVNDAFGLEEALMLTVHATTSSQNTVDGVARKDWRFGRGILENIIPATTGAARMVGKVVPELNGRINGMAVRVPVSDVSMIDLTCRLRENVSYKDICAMIRAQAANAMAGILAHCDEPVVSTDMRGNPHSSIFDALAGMQIEGGLTKLVAWYDNEWGYACRCLDLAAYISRAR</sequence>
<dbReference type="NCBIfam" id="TIGR01534">
    <property type="entry name" value="GAPDH-I"/>
    <property type="match status" value="1"/>
</dbReference>
<dbReference type="GO" id="GO:0006006">
    <property type="term" value="P:glucose metabolic process"/>
    <property type="evidence" value="ECO:0007669"/>
    <property type="project" value="InterPro"/>
</dbReference>
<keyword evidence="3" id="KW-0560">Oxidoreductase</keyword>
<evidence type="ECO:0000256" key="3">
    <source>
        <dbReference type="ARBA" id="ARBA00023002"/>
    </source>
</evidence>
<dbReference type="FunFam" id="3.30.360.10:FF:000001">
    <property type="entry name" value="Glyceraldehyde-3-phosphate dehydrogenase"/>
    <property type="match status" value="1"/>
</dbReference>
<feature type="binding site" evidence="8">
    <location>
        <begin position="14"/>
        <end position="15"/>
    </location>
    <ligand>
        <name>NAD(+)</name>
        <dbReference type="ChEBI" id="CHEBI:57540"/>
    </ligand>
</feature>
<feature type="site" description="Activates thiol group during catalysis" evidence="9">
    <location>
        <position position="179"/>
    </location>
</feature>
<keyword evidence="12" id="KW-1185">Reference proteome</keyword>